<evidence type="ECO:0000256" key="1">
    <source>
        <dbReference type="SAM" id="SignalP"/>
    </source>
</evidence>
<dbReference type="STRING" id="1379680.GCA_001612615_06210"/>
<protein>
    <recommendedName>
        <fullName evidence="4">DUF3558 domain-containing protein</fullName>
    </recommendedName>
</protein>
<dbReference type="InterPro" id="IPR024520">
    <property type="entry name" value="DUF3558"/>
</dbReference>
<dbReference type="PROSITE" id="PS51257">
    <property type="entry name" value="PROKAR_LIPOPROTEIN"/>
    <property type="match status" value="1"/>
</dbReference>
<dbReference type="Pfam" id="PF12079">
    <property type="entry name" value="DUF3558"/>
    <property type="match status" value="1"/>
</dbReference>
<dbReference type="Proteomes" id="UP000219565">
    <property type="component" value="Unassembled WGS sequence"/>
</dbReference>
<evidence type="ECO:0000313" key="3">
    <source>
        <dbReference type="Proteomes" id="UP000219565"/>
    </source>
</evidence>
<feature type="chain" id="PRO_5039429931" description="DUF3558 domain-containing protein" evidence="1">
    <location>
        <begin position="21"/>
        <end position="174"/>
    </location>
</feature>
<keyword evidence="3" id="KW-1185">Reference proteome</keyword>
<proteinExistence type="predicted"/>
<gene>
    <name evidence="2" type="ORF">SAMN04244553_4627</name>
</gene>
<name>A0A285LU81_9NOCA</name>
<reference evidence="2 3" key="1">
    <citation type="submission" date="2017-09" db="EMBL/GenBank/DDBJ databases">
        <authorList>
            <person name="Ehlers B."/>
            <person name="Leendertz F.H."/>
        </authorList>
    </citation>
    <scope>NUCLEOTIDE SEQUENCE [LARGE SCALE GENOMIC DNA]</scope>
    <source>
        <strain evidence="2 3">DSM 45537</strain>
    </source>
</reference>
<dbReference type="AlphaFoldDB" id="A0A285LU81"/>
<dbReference type="EMBL" id="OBEG01000004">
    <property type="protein sequence ID" value="SNY87677.1"/>
    <property type="molecule type" value="Genomic_DNA"/>
</dbReference>
<sequence>MSRRITLMLLGVVLASGAVGCVDNTSGSPTTTSTAAAALFNPCTGISDDVVRAAGADPATEESGIAGVHQPGWEICGWTAKTYFITVFSTGRTVEEFERKPGNVEFQDVTVAGRQGRQFKVEGASKDDLCDVLFPATQGVVQLRVQNMARMDGVEDPCTVLYRVGESMVPTFPR</sequence>
<keyword evidence="1" id="KW-0732">Signal</keyword>
<organism evidence="2 3">
    <name type="scientific">Nocardia amikacinitolerans</name>
    <dbReference type="NCBI Taxonomy" id="756689"/>
    <lineage>
        <taxon>Bacteria</taxon>
        <taxon>Bacillati</taxon>
        <taxon>Actinomycetota</taxon>
        <taxon>Actinomycetes</taxon>
        <taxon>Mycobacteriales</taxon>
        <taxon>Nocardiaceae</taxon>
        <taxon>Nocardia</taxon>
    </lineage>
</organism>
<feature type="signal peptide" evidence="1">
    <location>
        <begin position="1"/>
        <end position="20"/>
    </location>
</feature>
<dbReference type="OrthoDB" id="4552889at2"/>
<evidence type="ECO:0000313" key="2">
    <source>
        <dbReference type="EMBL" id="SNY87677.1"/>
    </source>
</evidence>
<accession>A0A285LU81</accession>
<evidence type="ECO:0008006" key="4">
    <source>
        <dbReference type="Google" id="ProtNLM"/>
    </source>
</evidence>